<keyword evidence="3 7" id="KW-0028">Amino-acid biosynthesis</keyword>
<comment type="similarity">
    <text evidence="7">Belongs to the shikimate dehydrogenase family.</text>
</comment>
<keyword evidence="6 7" id="KW-0057">Aromatic amino acid biosynthesis</keyword>
<dbReference type="InterPro" id="IPR041121">
    <property type="entry name" value="SDH_C"/>
</dbReference>
<comment type="catalytic activity">
    <reaction evidence="7">
        <text>shikimate + NADP(+) = 3-dehydroshikimate + NADPH + H(+)</text>
        <dbReference type="Rhea" id="RHEA:17737"/>
        <dbReference type="ChEBI" id="CHEBI:15378"/>
        <dbReference type="ChEBI" id="CHEBI:16630"/>
        <dbReference type="ChEBI" id="CHEBI:36208"/>
        <dbReference type="ChEBI" id="CHEBI:57783"/>
        <dbReference type="ChEBI" id="CHEBI:58349"/>
        <dbReference type="EC" id="1.1.1.25"/>
    </reaction>
</comment>
<evidence type="ECO:0000313" key="11">
    <source>
        <dbReference type="Proteomes" id="UP001523566"/>
    </source>
</evidence>
<comment type="pathway">
    <text evidence="1 7">Metabolic intermediate biosynthesis; chorismate biosynthesis; chorismate from D-erythrose 4-phosphate and phosphoenolpyruvate: step 4/7.</text>
</comment>
<reference evidence="10 11" key="1">
    <citation type="journal article" date="2022" name="Genome Biol. Evol.">
        <title>Host diet, physiology and behaviors set the stage for Lachnospiraceae cladogenesis.</title>
        <authorList>
            <person name="Vera-Ponce De Leon A."/>
            <person name="Schneider M."/>
            <person name="Jahnes B.C."/>
            <person name="Sadowski V."/>
            <person name="Camuy-Velez L.A."/>
            <person name="Duan J."/>
            <person name="Sabree Z.L."/>
        </authorList>
    </citation>
    <scope>NUCLEOTIDE SEQUENCE [LARGE SCALE GENOMIC DNA]</scope>
    <source>
        <strain evidence="10 11">PAL113</strain>
    </source>
</reference>
<dbReference type="CDD" id="cd01065">
    <property type="entry name" value="NAD_bind_Shikimate_DH"/>
    <property type="match status" value="1"/>
</dbReference>
<keyword evidence="5 7" id="KW-0560">Oxidoreductase</keyword>
<dbReference type="Pfam" id="PF08501">
    <property type="entry name" value="Shikimate_dh_N"/>
    <property type="match status" value="1"/>
</dbReference>
<organism evidence="10 11">
    <name type="scientific">Aequitasia blattaphilus</name>
    <dbReference type="NCBI Taxonomy" id="2949332"/>
    <lineage>
        <taxon>Bacteria</taxon>
        <taxon>Bacillati</taxon>
        <taxon>Bacillota</taxon>
        <taxon>Clostridia</taxon>
        <taxon>Lachnospirales</taxon>
        <taxon>Lachnospiraceae</taxon>
        <taxon>Aequitasia</taxon>
    </lineage>
</organism>
<dbReference type="SUPFAM" id="SSF51735">
    <property type="entry name" value="NAD(P)-binding Rossmann-fold domains"/>
    <property type="match status" value="1"/>
</dbReference>
<feature type="binding site" evidence="7">
    <location>
        <position position="263"/>
    </location>
    <ligand>
        <name>shikimate</name>
        <dbReference type="ChEBI" id="CHEBI:36208"/>
    </ligand>
</feature>
<dbReference type="HAMAP" id="MF_00222">
    <property type="entry name" value="Shikimate_DH_AroE"/>
    <property type="match status" value="1"/>
</dbReference>
<sequence>MTEISGKTKMLAVLGSPISHSNSPRIHNGAFEALGLDCVYLAYDVNQEQLKEAIVGMKALGAAGFSVTMPNKQVVGEYLDGLSREAALCGAVNCVCNENGKLIGYNTDGVGFIDTLRENEVKIEGAKMTLIGTGGASSSICTQAALDGMKEVTIFGIKDPTFESGLKLAERINSETECHVEVFELSEEELLRKHIEESSILANATPVGMGKMVGMSPIKDESMLRKDLVVMDVIYNPEKSRLLEMAEEQGCKIINGKNMLMYQGAKSFEIWTGQKMPLEVVRPIIG</sequence>
<dbReference type="RefSeq" id="WP_262067313.1">
    <property type="nucleotide sequence ID" value="NZ_JAMXOD010000031.1"/>
</dbReference>
<dbReference type="SUPFAM" id="SSF53223">
    <property type="entry name" value="Aminoacid dehydrogenase-like, N-terminal domain"/>
    <property type="match status" value="1"/>
</dbReference>
<feature type="active site" description="Proton acceptor" evidence="7">
    <location>
        <position position="72"/>
    </location>
</feature>
<evidence type="ECO:0000256" key="4">
    <source>
        <dbReference type="ARBA" id="ARBA00022857"/>
    </source>
</evidence>
<dbReference type="EMBL" id="JAMZFW010000031">
    <property type="protein sequence ID" value="MCP1103540.1"/>
    <property type="molecule type" value="Genomic_DNA"/>
</dbReference>
<evidence type="ECO:0000256" key="6">
    <source>
        <dbReference type="ARBA" id="ARBA00023141"/>
    </source>
</evidence>
<feature type="binding site" evidence="7">
    <location>
        <position position="68"/>
    </location>
    <ligand>
        <name>shikimate</name>
        <dbReference type="ChEBI" id="CHEBI:36208"/>
    </ligand>
</feature>
<feature type="binding site" evidence="7">
    <location>
        <position position="233"/>
    </location>
    <ligand>
        <name>NADP(+)</name>
        <dbReference type="ChEBI" id="CHEBI:58349"/>
    </ligand>
</feature>
<dbReference type="Gene3D" id="3.40.50.10860">
    <property type="entry name" value="Leucine Dehydrogenase, chain A, domain 1"/>
    <property type="match status" value="1"/>
</dbReference>
<name>A0ABT1ECI5_9FIRM</name>
<dbReference type="PANTHER" id="PTHR21089">
    <property type="entry name" value="SHIKIMATE DEHYDROGENASE"/>
    <property type="match status" value="1"/>
</dbReference>
<dbReference type="InterPro" id="IPR036291">
    <property type="entry name" value="NAD(P)-bd_dom_sf"/>
</dbReference>
<comment type="function">
    <text evidence="7">Involved in the biosynthesis of the chorismate, which leads to the biosynthesis of aromatic amino acids. Catalyzes the reversible NADPH linked reduction of 3-dehydroshikimate (DHSA) to yield shikimate (SA).</text>
</comment>
<feature type="domain" description="Shikimate dehydrogenase substrate binding N-terminal" evidence="8">
    <location>
        <begin position="13"/>
        <end position="95"/>
    </location>
</feature>
<protein>
    <recommendedName>
        <fullName evidence="2 7">Shikimate dehydrogenase (NADP(+))</fullName>
        <shortName evidence="7">SDH</shortName>
        <ecNumber evidence="2 7">1.1.1.25</ecNumber>
    </recommendedName>
</protein>
<dbReference type="EC" id="1.1.1.25" evidence="2 7"/>
<evidence type="ECO:0000313" key="10">
    <source>
        <dbReference type="EMBL" id="MCP1103540.1"/>
    </source>
</evidence>
<keyword evidence="11" id="KW-1185">Reference proteome</keyword>
<feature type="binding site" evidence="7">
    <location>
        <position position="93"/>
    </location>
    <ligand>
        <name>shikimate</name>
        <dbReference type="ChEBI" id="CHEBI:36208"/>
    </ligand>
</feature>
<comment type="caution">
    <text evidence="10">The sequence shown here is derived from an EMBL/GenBank/DDBJ whole genome shotgun (WGS) entry which is preliminary data.</text>
</comment>
<dbReference type="GO" id="GO:0004764">
    <property type="term" value="F:shikimate 3-dehydrogenase (NADP+) activity"/>
    <property type="evidence" value="ECO:0007669"/>
    <property type="project" value="UniProtKB-EC"/>
</dbReference>
<feature type="binding site" evidence="7">
    <location>
        <position position="256"/>
    </location>
    <ligand>
        <name>NADP(+)</name>
        <dbReference type="ChEBI" id="CHEBI:58349"/>
    </ligand>
</feature>
<dbReference type="InterPro" id="IPR011342">
    <property type="entry name" value="Shikimate_DH"/>
</dbReference>
<evidence type="ECO:0000256" key="2">
    <source>
        <dbReference type="ARBA" id="ARBA00012962"/>
    </source>
</evidence>
<feature type="binding site" evidence="7">
    <location>
        <begin position="21"/>
        <end position="23"/>
    </location>
    <ligand>
        <name>shikimate</name>
        <dbReference type="ChEBI" id="CHEBI:36208"/>
    </ligand>
</feature>
<evidence type="ECO:0000259" key="9">
    <source>
        <dbReference type="Pfam" id="PF18317"/>
    </source>
</evidence>
<gene>
    <name evidence="7 10" type="primary">aroE</name>
    <name evidence="10" type="ORF">NK125_14145</name>
</gene>
<proteinExistence type="inferred from homology"/>
<dbReference type="Pfam" id="PF18317">
    <property type="entry name" value="SDH_C"/>
    <property type="match status" value="1"/>
</dbReference>
<evidence type="ECO:0000256" key="3">
    <source>
        <dbReference type="ARBA" id="ARBA00022605"/>
    </source>
</evidence>
<dbReference type="PANTHER" id="PTHR21089:SF1">
    <property type="entry name" value="BIFUNCTIONAL 3-DEHYDROQUINATE DEHYDRATASE_SHIKIMATE DEHYDROGENASE, CHLOROPLASTIC"/>
    <property type="match status" value="1"/>
</dbReference>
<dbReference type="Gene3D" id="3.40.50.720">
    <property type="entry name" value="NAD(P)-binding Rossmann-like Domain"/>
    <property type="match status" value="1"/>
</dbReference>
<comment type="subunit">
    <text evidence="7">Homodimer.</text>
</comment>
<accession>A0ABT1ECI5</accession>
<feature type="binding site" evidence="7">
    <location>
        <position position="235"/>
    </location>
    <ligand>
        <name>shikimate</name>
        <dbReference type="ChEBI" id="CHEBI:36208"/>
    </ligand>
</feature>
<evidence type="ECO:0000259" key="8">
    <source>
        <dbReference type="Pfam" id="PF08501"/>
    </source>
</evidence>
<evidence type="ECO:0000256" key="5">
    <source>
        <dbReference type="ARBA" id="ARBA00023002"/>
    </source>
</evidence>
<dbReference type="Proteomes" id="UP001523566">
    <property type="component" value="Unassembled WGS sequence"/>
</dbReference>
<evidence type="ECO:0000256" key="7">
    <source>
        <dbReference type="HAMAP-Rule" id="MF_00222"/>
    </source>
</evidence>
<evidence type="ECO:0000256" key="1">
    <source>
        <dbReference type="ARBA" id="ARBA00004871"/>
    </source>
</evidence>
<feature type="binding site" evidence="7">
    <location>
        <position position="108"/>
    </location>
    <ligand>
        <name>shikimate</name>
        <dbReference type="ChEBI" id="CHEBI:36208"/>
    </ligand>
</feature>
<comment type="caution">
    <text evidence="7">Lacks conserved residue(s) required for the propagation of feature annotation.</text>
</comment>
<keyword evidence="4 7" id="KW-0521">NADP</keyword>
<dbReference type="InterPro" id="IPR046346">
    <property type="entry name" value="Aminoacid_DH-like_N_sf"/>
</dbReference>
<dbReference type="NCBIfam" id="TIGR00507">
    <property type="entry name" value="aroE"/>
    <property type="match status" value="1"/>
</dbReference>
<dbReference type="InterPro" id="IPR022893">
    <property type="entry name" value="Shikimate_DH_fam"/>
</dbReference>
<feature type="domain" description="SDH C-terminal" evidence="9">
    <location>
        <begin position="259"/>
        <end position="282"/>
    </location>
</feature>
<dbReference type="InterPro" id="IPR013708">
    <property type="entry name" value="Shikimate_DH-bd_N"/>
</dbReference>